<dbReference type="GO" id="GO:0016887">
    <property type="term" value="F:ATP hydrolysis activity"/>
    <property type="evidence" value="ECO:0007669"/>
    <property type="project" value="InterPro"/>
</dbReference>
<dbReference type="Gene3D" id="1.10.8.60">
    <property type="match status" value="1"/>
</dbReference>
<evidence type="ECO:0000259" key="5">
    <source>
        <dbReference type="SMART" id="SM00382"/>
    </source>
</evidence>
<comment type="similarity">
    <text evidence="1">Belongs to the CbxX/CfxQ family.</text>
</comment>
<feature type="domain" description="AAA+ ATPase" evidence="5">
    <location>
        <begin position="484"/>
        <end position="625"/>
    </location>
</feature>
<gene>
    <name evidence="6" type="ORF">M7I_4300</name>
</gene>
<feature type="compositionally biased region" description="Basic and acidic residues" evidence="4">
    <location>
        <begin position="205"/>
        <end position="214"/>
    </location>
</feature>
<keyword evidence="2" id="KW-0547">Nucleotide-binding</keyword>
<dbReference type="CDD" id="cd00009">
    <property type="entry name" value="AAA"/>
    <property type="match status" value="2"/>
</dbReference>
<keyword evidence="7" id="KW-1185">Reference proteome</keyword>
<dbReference type="SMART" id="SM00382">
    <property type="entry name" value="AAA"/>
    <property type="match status" value="2"/>
</dbReference>
<evidence type="ECO:0000313" key="6">
    <source>
        <dbReference type="EMBL" id="EHK99805.1"/>
    </source>
</evidence>
<dbReference type="AlphaFoldDB" id="H0ENT7"/>
<feature type="domain" description="AAA+ ATPase" evidence="5">
    <location>
        <begin position="762"/>
        <end position="880"/>
    </location>
</feature>
<organism evidence="6 7">
    <name type="scientific">Glarea lozoyensis (strain ATCC 74030 / MF5533)</name>
    <dbReference type="NCBI Taxonomy" id="1104152"/>
    <lineage>
        <taxon>Eukaryota</taxon>
        <taxon>Fungi</taxon>
        <taxon>Dikarya</taxon>
        <taxon>Ascomycota</taxon>
        <taxon>Pezizomycotina</taxon>
        <taxon>Leotiomycetes</taxon>
        <taxon>Helotiales</taxon>
        <taxon>Helotiaceae</taxon>
        <taxon>Glarea</taxon>
    </lineage>
</organism>
<evidence type="ECO:0000256" key="1">
    <source>
        <dbReference type="ARBA" id="ARBA00010378"/>
    </source>
</evidence>
<feature type="compositionally biased region" description="Basic and acidic residues" evidence="4">
    <location>
        <begin position="69"/>
        <end position="80"/>
    </location>
</feature>
<dbReference type="Gene3D" id="3.40.50.300">
    <property type="entry name" value="P-loop containing nucleotide triphosphate hydrolases"/>
    <property type="match status" value="3"/>
</dbReference>
<keyword evidence="3" id="KW-0067">ATP-binding</keyword>
<evidence type="ECO:0000256" key="4">
    <source>
        <dbReference type="SAM" id="MobiDB-lite"/>
    </source>
</evidence>
<dbReference type="Proteomes" id="UP000005446">
    <property type="component" value="Unassembled WGS sequence"/>
</dbReference>
<feature type="compositionally biased region" description="Basic and acidic residues" evidence="4">
    <location>
        <begin position="221"/>
        <end position="250"/>
    </location>
</feature>
<dbReference type="Pfam" id="PF17866">
    <property type="entry name" value="AAA_lid_6"/>
    <property type="match status" value="1"/>
</dbReference>
<dbReference type="PRINTS" id="PR00819">
    <property type="entry name" value="CBXCFQXSUPER"/>
</dbReference>
<reference evidence="6 7" key="1">
    <citation type="journal article" date="2012" name="Eukaryot. Cell">
        <title>Genome sequence of the fungus Glarea lozoyensis: the first genome sequence of a species from the Helotiaceae family.</title>
        <authorList>
            <person name="Youssar L."/>
            <person name="Gruening B.A."/>
            <person name="Erxleben A."/>
            <person name="Guenther S."/>
            <person name="Huettel W."/>
        </authorList>
    </citation>
    <scope>NUCLEOTIDE SEQUENCE [LARGE SCALE GENOMIC DNA]</scope>
    <source>
        <strain evidence="7">ATCC 74030 / MF5533</strain>
    </source>
</reference>
<name>H0ENT7_GLAL7</name>
<dbReference type="PANTHER" id="PTHR43392">
    <property type="entry name" value="AAA-TYPE ATPASE FAMILY PROTEIN / ANKYRIN REPEAT FAMILY PROTEIN"/>
    <property type="match status" value="1"/>
</dbReference>
<dbReference type="Pfam" id="PF00004">
    <property type="entry name" value="AAA"/>
    <property type="match status" value="2"/>
</dbReference>
<feature type="region of interest" description="Disordered" evidence="4">
    <location>
        <begin position="883"/>
        <end position="915"/>
    </location>
</feature>
<dbReference type="InterPro" id="IPR027417">
    <property type="entry name" value="P-loop_NTPase"/>
</dbReference>
<dbReference type="InterPro" id="IPR050773">
    <property type="entry name" value="CbxX/CfxQ_RuBisCO_ESX"/>
</dbReference>
<protein>
    <recommendedName>
        <fullName evidence="5">AAA+ ATPase domain-containing protein</fullName>
    </recommendedName>
</protein>
<dbReference type="PANTHER" id="PTHR43392:SF2">
    <property type="entry name" value="AAA-TYPE ATPASE FAMILY PROTEIN _ ANKYRIN REPEAT FAMILY PROTEIN"/>
    <property type="match status" value="1"/>
</dbReference>
<dbReference type="HOGENOM" id="CLU_006450_0_1_1"/>
<evidence type="ECO:0000256" key="2">
    <source>
        <dbReference type="ARBA" id="ARBA00022741"/>
    </source>
</evidence>
<evidence type="ECO:0000256" key="3">
    <source>
        <dbReference type="ARBA" id="ARBA00022840"/>
    </source>
</evidence>
<feature type="compositionally biased region" description="Polar residues" evidence="4">
    <location>
        <begin position="49"/>
        <end position="64"/>
    </location>
</feature>
<dbReference type="SUPFAM" id="SSF52540">
    <property type="entry name" value="P-loop containing nucleoside triphosphate hydrolases"/>
    <property type="match status" value="3"/>
</dbReference>
<dbReference type="InterPro" id="IPR000641">
    <property type="entry name" value="CbxX/CfxQ"/>
</dbReference>
<dbReference type="OrthoDB" id="2423195at2759"/>
<comment type="caution">
    <text evidence="6">The sequence shown here is derived from an EMBL/GenBank/DDBJ whole genome shotgun (WGS) entry which is preliminary data.</text>
</comment>
<dbReference type="InterPro" id="IPR041627">
    <property type="entry name" value="AAA_lid_6"/>
</dbReference>
<dbReference type="GO" id="GO:0005524">
    <property type="term" value="F:ATP binding"/>
    <property type="evidence" value="ECO:0007669"/>
    <property type="project" value="UniProtKB-KW"/>
</dbReference>
<dbReference type="EMBL" id="AGUE01000106">
    <property type="protein sequence ID" value="EHK99805.1"/>
    <property type="molecule type" value="Genomic_DNA"/>
</dbReference>
<evidence type="ECO:0000313" key="7">
    <source>
        <dbReference type="Proteomes" id="UP000005446"/>
    </source>
</evidence>
<dbReference type="InterPro" id="IPR003593">
    <property type="entry name" value="AAA+_ATPase"/>
</dbReference>
<feature type="compositionally biased region" description="Polar residues" evidence="4">
    <location>
        <begin position="897"/>
        <end position="911"/>
    </location>
</feature>
<accession>H0ENT7</accession>
<dbReference type="InParanoid" id="H0ENT7"/>
<sequence>MGVEEKPETQVEEEIVSKDAVQIAATLEINDGENPASNTSAALEDDRVTTTVSNVVSEQDIPQTDNDENETKINPKDSKALRINSDGEPDGKAEGVDNVVDSEQEEKGQAQPSEKVDEADTTNLDSQKAKSDEEVQSDKETKGDDDTKGDEDNKSSRDATSEEDVKPAEEENKSIDDESKACEESEDKEDQQDKPSDETAEEQEDKASDAGTEKESDETVEENKDDASDAGTEKTSEEEHNDAASEKSDESVPDPPPPTPDDILKEIDAMVVRDSVRSMRAMEVVRVEGITGTSSLLKRLEENGGGVVFIDDADQMAERENHVQNLLGEIENYQGKIVFLFAGYNDEMEKLLGFNPSARDRIPNAIKFKDYENDELLKMLAGSRGTDGFGNGSAVKSALAKVLERQADRIREARLNNEEPDDFFLTKEDLIGPPPKDALATSKAWAELCEMVGIEEIISAIRSLAYQAGLNYQRELQKQPPMQVSLNRLFLGPPGTGKTTVGKLYAQVLADLGLLSSSEIMVRNPSDLIGKWIGWSEDATKSVLNAAKGKVLIIDEAHMLYPGGKQCNKTDIFRIAVIDTLVSQIQNTPGEDRCVILMGYTEQMLTMFANSNPGLARRFPMEDAFNFYNFSVPQLGAILDQKVHKQDLIMTPTAREIAIHMLTLSRDRPNFGNGGEVENLLTRAKLSSQKRTVTSFTSTYTTTTLEPQDFDKNYHRILTRGASPAHLFANTIGQEAIAAQFESYAQIVSGMRLHNIDPRPHIPFTYIFSGPPGTGKTTTARKIGQIFYDMGFLAAPDVLECSVSDLVAEYQGQTGPKVIDLLESALGKVLFVDEAYRLAARGAFTEEAVSELVDCVTKPRYAGKIVIILAGYAEDMQNPLAAQTPQRQPLFKPSTPVPNQTTIAPTKTAASTPKLPHPTPLPTAEFAPTLTLAVPVILLCSVDNVTGVVLVALTIKLALSTKTEDAIEDVGDVIVDLYV</sequence>
<dbReference type="FunFam" id="3.40.50.300:FF:000216">
    <property type="entry name" value="Type VII secretion ATPase EccA"/>
    <property type="match status" value="1"/>
</dbReference>
<proteinExistence type="inferred from homology"/>
<feature type="compositionally biased region" description="Basic and acidic residues" evidence="4">
    <location>
        <begin position="127"/>
        <end position="183"/>
    </location>
</feature>
<feature type="region of interest" description="Disordered" evidence="4">
    <location>
        <begin position="27"/>
        <end position="264"/>
    </location>
</feature>
<dbReference type="InterPro" id="IPR003959">
    <property type="entry name" value="ATPase_AAA_core"/>
</dbReference>